<dbReference type="InterPro" id="IPR055294">
    <property type="entry name" value="FBL60-like"/>
</dbReference>
<keyword evidence="2" id="KW-1185">Reference proteome</keyword>
<dbReference type="PANTHER" id="PTHR31293">
    <property type="entry name" value="RNI-LIKE SUPERFAMILY PROTEIN"/>
    <property type="match status" value="1"/>
</dbReference>
<dbReference type="InterPro" id="IPR036047">
    <property type="entry name" value="F-box-like_dom_sf"/>
</dbReference>
<gene>
    <name evidence="1" type="ORF">DVH24_038798</name>
</gene>
<dbReference type="SUPFAM" id="SSF81383">
    <property type="entry name" value="F-box domain"/>
    <property type="match status" value="1"/>
</dbReference>
<organism evidence="1 2">
    <name type="scientific">Malus domestica</name>
    <name type="common">Apple</name>
    <name type="synonym">Pyrus malus</name>
    <dbReference type="NCBI Taxonomy" id="3750"/>
    <lineage>
        <taxon>Eukaryota</taxon>
        <taxon>Viridiplantae</taxon>
        <taxon>Streptophyta</taxon>
        <taxon>Embryophyta</taxon>
        <taxon>Tracheophyta</taxon>
        <taxon>Spermatophyta</taxon>
        <taxon>Magnoliopsida</taxon>
        <taxon>eudicotyledons</taxon>
        <taxon>Gunneridae</taxon>
        <taxon>Pentapetalae</taxon>
        <taxon>rosids</taxon>
        <taxon>fabids</taxon>
        <taxon>Rosales</taxon>
        <taxon>Rosaceae</taxon>
        <taxon>Amygdaloideae</taxon>
        <taxon>Maleae</taxon>
        <taxon>Malus</taxon>
    </lineage>
</organism>
<sequence>MIRFQMGTVSKHQAEALLCHIVSFLPTTWAVRTTVLSKRWKNRWTSLITNLDFEDSREFETDEQGCYHSNRFMNFVDRVFFLRDSLDIKKFRLAISYSDDFSRIDAWICIAVMRNVVELDLDLRDVSDGGEADFEMPQSLFKSKTLAILRVSS</sequence>
<name>A0A498KDS8_MALDO</name>
<protein>
    <recommendedName>
        <fullName evidence="3">F-box domain-containing protein</fullName>
    </recommendedName>
</protein>
<dbReference type="Proteomes" id="UP000290289">
    <property type="component" value="Chromosome 3"/>
</dbReference>
<proteinExistence type="predicted"/>
<reference evidence="1 2" key="1">
    <citation type="submission" date="2018-10" db="EMBL/GenBank/DDBJ databases">
        <title>A high-quality apple genome assembly.</title>
        <authorList>
            <person name="Hu J."/>
        </authorList>
    </citation>
    <scope>NUCLEOTIDE SEQUENCE [LARGE SCALE GENOMIC DNA]</scope>
    <source>
        <strain evidence="2">cv. HFTH1</strain>
        <tissue evidence="1">Young leaf</tissue>
    </source>
</reference>
<dbReference type="PANTHER" id="PTHR31293:SF12">
    <property type="entry name" value="RNI-LIKE SUPERFAMILY PROTEIN"/>
    <property type="match status" value="1"/>
</dbReference>
<evidence type="ECO:0000313" key="2">
    <source>
        <dbReference type="Proteomes" id="UP000290289"/>
    </source>
</evidence>
<accession>A0A498KDS8</accession>
<evidence type="ECO:0008006" key="3">
    <source>
        <dbReference type="Google" id="ProtNLM"/>
    </source>
</evidence>
<evidence type="ECO:0000313" key="1">
    <source>
        <dbReference type="EMBL" id="RXI04524.1"/>
    </source>
</evidence>
<dbReference type="EMBL" id="RDQH01000329">
    <property type="protein sequence ID" value="RXI04524.1"/>
    <property type="molecule type" value="Genomic_DNA"/>
</dbReference>
<comment type="caution">
    <text evidence="1">The sequence shown here is derived from an EMBL/GenBank/DDBJ whole genome shotgun (WGS) entry which is preliminary data.</text>
</comment>
<dbReference type="AlphaFoldDB" id="A0A498KDS8"/>